<name>A0A1K1T0D1_9PSEU</name>
<gene>
    <name evidence="5" type="ORF">SAMN04489730_7413</name>
</gene>
<accession>A0A1K1T0D1</accession>
<evidence type="ECO:0000259" key="4">
    <source>
        <dbReference type="Pfam" id="PF11887"/>
    </source>
</evidence>
<reference evidence="6" key="1">
    <citation type="submission" date="2016-11" db="EMBL/GenBank/DDBJ databases">
        <authorList>
            <person name="Varghese N."/>
            <person name="Submissions S."/>
        </authorList>
    </citation>
    <scope>NUCLEOTIDE SEQUENCE [LARGE SCALE GENOMIC DNA]</scope>
    <source>
        <strain evidence="6">DSM 44671</strain>
    </source>
</reference>
<keyword evidence="2" id="KW-0472">Membrane</keyword>
<dbReference type="NCBIfam" id="TIGR00996">
    <property type="entry name" value="Mtu_fam_mce"/>
    <property type="match status" value="1"/>
</dbReference>
<keyword evidence="2" id="KW-1133">Transmembrane helix</keyword>
<feature type="region of interest" description="Disordered" evidence="1">
    <location>
        <begin position="1"/>
        <end position="24"/>
    </location>
</feature>
<dbReference type="Pfam" id="PF11887">
    <property type="entry name" value="Mce4_CUP1"/>
    <property type="match status" value="1"/>
</dbReference>
<dbReference type="EMBL" id="FPJG01000006">
    <property type="protein sequence ID" value="SFW89990.1"/>
    <property type="molecule type" value="Genomic_DNA"/>
</dbReference>
<dbReference type="InterPro" id="IPR024516">
    <property type="entry name" value="Mce_C"/>
</dbReference>
<evidence type="ECO:0000313" key="6">
    <source>
        <dbReference type="Proteomes" id="UP000182740"/>
    </source>
</evidence>
<evidence type="ECO:0000256" key="2">
    <source>
        <dbReference type="SAM" id="Phobius"/>
    </source>
</evidence>
<dbReference type="Proteomes" id="UP000182740">
    <property type="component" value="Unassembled WGS sequence"/>
</dbReference>
<dbReference type="PANTHER" id="PTHR33371">
    <property type="entry name" value="INTERMEMBRANE PHOSPHOLIPID TRANSPORT SYSTEM BINDING PROTEIN MLAD-RELATED"/>
    <property type="match status" value="1"/>
</dbReference>
<organism evidence="5 6">
    <name type="scientific">Amycolatopsis australiensis</name>
    <dbReference type="NCBI Taxonomy" id="546364"/>
    <lineage>
        <taxon>Bacteria</taxon>
        <taxon>Bacillati</taxon>
        <taxon>Actinomycetota</taxon>
        <taxon>Actinomycetes</taxon>
        <taxon>Pseudonocardiales</taxon>
        <taxon>Pseudonocardiaceae</taxon>
        <taxon>Amycolatopsis</taxon>
    </lineage>
</organism>
<evidence type="ECO:0000313" key="5">
    <source>
        <dbReference type="EMBL" id="SFW89990.1"/>
    </source>
</evidence>
<dbReference type="GO" id="GO:0005576">
    <property type="term" value="C:extracellular region"/>
    <property type="evidence" value="ECO:0007669"/>
    <property type="project" value="TreeGrafter"/>
</dbReference>
<dbReference type="AlphaFoldDB" id="A0A1K1T0D1"/>
<dbReference type="PANTHER" id="PTHR33371:SF18">
    <property type="entry name" value="MCE-FAMILY PROTEIN MCE3C"/>
    <property type="match status" value="1"/>
</dbReference>
<keyword evidence="6" id="KW-1185">Reference proteome</keyword>
<feature type="transmembrane region" description="Helical" evidence="2">
    <location>
        <begin position="33"/>
        <end position="52"/>
    </location>
</feature>
<dbReference type="InterPro" id="IPR052336">
    <property type="entry name" value="MlaD_Phospholipid_Transporter"/>
</dbReference>
<protein>
    <submittedName>
        <fullName evidence="5">Phospholipid/cholesterol/gamma-HCH transport system substrate-binding protein</fullName>
    </submittedName>
</protein>
<keyword evidence="2" id="KW-0812">Transmembrane</keyword>
<dbReference type="InterPro" id="IPR005693">
    <property type="entry name" value="Mce"/>
</dbReference>
<feature type="domain" description="Mce/MlaD" evidence="3">
    <location>
        <begin position="62"/>
        <end position="135"/>
    </location>
</feature>
<evidence type="ECO:0000256" key="1">
    <source>
        <dbReference type="SAM" id="MobiDB-lite"/>
    </source>
</evidence>
<feature type="domain" description="Mammalian cell entry C-terminal" evidence="4">
    <location>
        <begin position="143"/>
        <end position="326"/>
    </location>
</feature>
<dbReference type="PRINTS" id="PR01782">
    <property type="entry name" value="MCEVIRFACTOR"/>
</dbReference>
<dbReference type="STRING" id="546364.SAMN04489730_7413"/>
<dbReference type="Pfam" id="PF02470">
    <property type="entry name" value="MlaD"/>
    <property type="match status" value="1"/>
</dbReference>
<dbReference type="InterPro" id="IPR003399">
    <property type="entry name" value="Mce/MlaD"/>
</dbReference>
<proteinExistence type="predicted"/>
<evidence type="ECO:0000259" key="3">
    <source>
        <dbReference type="Pfam" id="PF02470"/>
    </source>
</evidence>
<sequence>MSRLGGPGGLAPRPGPGAGPQRTWKPLKERNQAGVGAVALVLIALVTATTYFSDQLPFFGNGTTYSAYFGESAGLAPDNEVEVAGVKVGTVSSVKLAGKQVLVKFRVKDVRIGDATTASIEIKTLLGEKYLALDPKGTGTQEPNSTIPQTRTRTPFQLQDAFEQLSATVGDIDTKQLADSFNALSDSLKDSPQYLKDTLNGLSSLARTVSSRDSDLHTLLANTSQVSKTLSDRDAQLQRVISDGNLLLTELQNRKAAINALLTGTQQLSAQLTGLVADNRAQLKPTLDKLGKVTDILQRNQGNLDKSLQLMAPFARVGANATGNGRWFEGYLCGLLPPTINAGVVTINPEGCTPPIAAPNQGVGRR</sequence>